<sequence>MQMLETEDARTFRKLGFNIAAIGAVAAALIIISMYFS</sequence>
<dbReference type="AlphaFoldDB" id="A0A1H8DR86"/>
<gene>
    <name evidence="2" type="ORF">SAMN05216325_107152</name>
</gene>
<keyword evidence="1" id="KW-0472">Membrane</keyword>
<accession>A0A1H8DR86</accession>
<proteinExistence type="predicted"/>
<evidence type="ECO:0000313" key="2">
    <source>
        <dbReference type="EMBL" id="SEN09740.1"/>
    </source>
</evidence>
<dbReference type="Proteomes" id="UP000199459">
    <property type="component" value="Unassembled WGS sequence"/>
</dbReference>
<organism evidence="2 3">
    <name type="scientific">Nitrosomonas marina</name>
    <dbReference type="NCBI Taxonomy" id="917"/>
    <lineage>
        <taxon>Bacteria</taxon>
        <taxon>Pseudomonadati</taxon>
        <taxon>Pseudomonadota</taxon>
        <taxon>Betaproteobacteria</taxon>
        <taxon>Nitrosomonadales</taxon>
        <taxon>Nitrosomonadaceae</taxon>
        <taxon>Nitrosomonas</taxon>
    </lineage>
</organism>
<evidence type="ECO:0000256" key="1">
    <source>
        <dbReference type="SAM" id="Phobius"/>
    </source>
</evidence>
<name>A0A1H8DR86_9PROT</name>
<reference evidence="2 3" key="1">
    <citation type="submission" date="2016-10" db="EMBL/GenBank/DDBJ databases">
        <authorList>
            <person name="de Groot N.N."/>
        </authorList>
    </citation>
    <scope>NUCLEOTIDE SEQUENCE [LARGE SCALE GENOMIC DNA]</scope>
    <source>
        <strain evidence="2 3">Nm22</strain>
    </source>
</reference>
<dbReference type="EMBL" id="FOCP01000007">
    <property type="protein sequence ID" value="SEN09740.1"/>
    <property type="molecule type" value="Genomic_DNA"/>
</dbReference>
<feature type="transmembrane region" description="Helical" evidence="1">
    <location>
        <begin position="15"/>
        <end position="36"/>
    </location>
</feature>
<keyword evidence="1" id="KW-1133">Transmembrane helix</keyword>
<protein>
    <submittedName>
        <fullName evidence="2">Uncharacterized protein</fullName>
    </submittedName>
</protein>
<keyword evidence="1" id="KW-0812">Transmembrane</keyword>
<evidence type="ECO:0000313" key="3">
    <source>
        <dbReference type="Proteomes" id="UP000199459"/>
    </source>
</evidence>